<comment type="caution">
    <text evidence="2">The sequence shown here is derived from an EMBL/GenBank/DDBJ whole genome shotgun (WGS) entry which is preliminary data.</text>
</comment>
<evidence type="ECO:0000313" key="3">
    <source>
        <dbReference type="Proteomes" id="UP001283361"/>
    </source>
</evidence>
<feature type="compositionally biased region" description="Basic residues" evidence="1">
    <location>
        <begin position="86"/>
        <end position="96"/>
    </location>
</feature>
<sequence length="119" mass="14045">MPLWIVRKEVGDTSGGGGRGQMSPTFFNTKRVRLNVNSLIRYVLPQKVHSIRQTYRRDGNNYQDAPPISYRRPCTRLAREDLARIRQRKQHKKRMTKGILDPVEERIKRKKKRDKSTVN</sequence>
<name>A0AAE1DMI7_9GAST</name>
<evidence type="ECO:0000256" key="1">
    <source>
        <dbReference type="SAM" id="MobiDB-lite"/>
    </source>
</evidence>
<proteinExistence type="predicted"/>
<reference evidence="2" key="1">
    <citation type="journal article" date="2023" name="G3 (Bethesda)">
        <title>A reference genome for the long-term kleptoplast-retaining sea slug Elysia crispata morphotype clarki.</title>
        <authorList>
            <person name="Eastman K.E."/>
            <person name="Pendleton A.L."/>
            <person name="Shaikh M.A."/>
            <person name="Suttiyut T."/>
            <person name="Ogas R."/>
            <person name="Tomko P."/>
            <person name="Gavelis G."/>
            <person name="Widhalm J.R."/>
            <person name="Wisecaver J.H."/>
        </authorList>
    </citation>
    <scope>NUCLEOTIDE SEQUENCE</scope>
    <source>
        <strain evidence="2">ECLA1</strain>
    </source>
</reference>
<accession>A0AAE1DMI7</accession>
<dbReference type="AlphaFoldDB" id="A0AAE1DMI7"/>
<feature type="compositionally biased region" description="Basic residues" evidence="1">
    <location>
        <begin position="108"/>
        <end position="119"/>
    </location>
</feature>
<dbReference type="EMBL" id="JAWDGP010003379">
    <property type="protein sequence ID" value="KAK3774913.1"/>
    <property type="molecule type" value="Genomic_DNA"/>
</dbReference>
<keyword evidence="3" id="KW-1185">Reference proteome</keyword>
<dbReference type="Proteomes" id="UP001283361">
    <property type="component" value="Unassembled WGS sequence"/>
</dbReference>
<gene>
    <name evidence="2" type="ORF">RRG08_007270</name>
</gene>
<feature type="region of interest" description="Disordered" evidence="1">
    <location>
        <begin position="86"/>
        <end position="119"/>
    </location>
</feature>
<evidence type="ECO:0000313" key="2">
    <source>
        <dbReference type="EMBL" id="KAK3774913.1"/>
    </source>
</evidence>
<organism evidence="2 3">
    <name type="scientific">Elysia crispata</name>
    <name type="common">lettuce slug</name>
    <dbReference type="NCBI Taxonomy" id="231223"/>
    <lineage>
        <taxon>Eukaryota</taxon>
        <taxon>Metazoa</taxon>
        <taxon>Spiralia</taxon>
        <taxon>Lophotrochozoa</taxon>
        <taxon>Mollusca</taxon>
        <taxon>Gastropoda</taxon>
        <taxon>Heterobranchia</taxon>
        <taxon>Euthyneura</taxon>
        <taxon>Panpulmonata</taxon>
        <taxon>Sacoglossa</taxon>
        <taxon>Placobranchoidea</taxon>
        <taxon>Plakobranchidae</taxon>
        <taxon>Elysia</taxon>
    </lineage>
</organism>
<protein>
    <submittedName>
        <fullName evidence="2">Uncharacterized protein</fullName>
    </submittedName>
</protein>